<proteinExistence type="predicted"/>
<feature type="region of interest" description="Disordered" evidence="1">
    <location>
        <begin position="375"/>
        <end position="402"/>
    </location>
</feature>
<feature type="compositionally biased region" description="Polar residues" evidence="1">
    <location>
        <begin position="383"/>
        <end position="402"/>
    </location>
</feature>
<reference evidence="2 3" key="1">
    <citation type="submission" date="2020-01" db="EMBL/GenBank/DDBJ databases">
        <authorList>
            <person name="Gupta K D."/>
        </authorList>
    </citation>
    <scope>NUCLEOTIDE SEQUENCE [LARGE SCALE GENOMIC DNA]</scope>
</reference>
<gene>
    <name evidence="2" type="ORF">AAE3_LOCUS1617</name>
</gene>
<evidence type="ECO:0000313" key="3">
    <source>
        <dbReference type="Proteomes" id="UP000467700"/>
    </source>
</evidence>
<dbReference type="Proteomes" id="UP000467700">
    <property type="component" value="Unassembled WGS sequence"/>
</dbReference>
<evidence type="ECO:0000256" key="1">
    <source>
        <dbReference type="SAM" id="MobiDB-lite"/>
    </source>
</evidence>
<dbReference type="OrthoDB" id="432970at2759"/>
<dbReference type="AlphaFoldDB" id="A0A8S0XKD6"/>
<accession>A0A8S0XKD6</accession>
<comment type="caution">
    <text evidence="2">The sequence shown here is derived from an EMBL/GenBank/DDBJ whole genome shotgun (WGS) entry which is preliminary data.</text>
</comment>
<protein>
    <submittedName>
        <fullName evidence="2">Uncharacterized protein</fullName>
    </submittedName>
</protein>
<organism evidence="2 3">
    <name type="scientific">Cyclocybe aegerita</name>
    <name type="common">Black poplar mushroom</name>
    <name type="synonym">Agrocybe aegerita</name>
    <dbReference type="NCBI Taxonomy" id="1973307"/>
    <lineage>
        <taxon>Eukaryota</taxon>
        <taxon>Fungi</taxon>
        <taxon>Dikarya</taxon>
        <taxon>Basidiomycota</taxon>
        <taxon>Agaricomycotina</taxon>
        <taxon>Agaricomycetes</taxon>
        <taxon>Agaricomycetidae</taxon>
        <taxon>Agaricales</taxon>
        <taxon>Agaricineae</taxon>
        <taxon>Bolbitiaceae</taxon>
        <taxon>Cyclocybe</taxon>
    </lineage>
</organism>
<name>A0A8S0XKD6_CYCAE</name>
<sequence length="424" mass="46890">MGKRGKEAVPVTGRMLLLTEDLRGAVQLINALGTKAVSLTIRDTITDVAATRSLSSGASVTSKAIGDCSIVVSYEGYNRTFAFPYPVRGKQHKTRIARKSSYIEIESFIRSNFEDFLDLSLNPFPVTVIQEVPNLLNAHYLKLSALPALDLTSLKSAEWLRIHVGMSISTGERQHSTVKKPEEARAEERTLIDVKQTLQIAITQFAEKRQRIIGLINPNNRKGLHTLFFMNDIRLDLGAHTVVADACVVPLTESLVEKAKPLLYHLSKTRGFLPVNTLDEEVKALRKLLPLFAERCRTWKHTEKCEYLLKGIPAALDGFTQSPLCSCGKGKDLGAFGMAAQWKVLHSEATRVAISPLFTFSFMEDVFAPLTTAMGKGPKSASKLKTSFSPVPHSSSMKPTSPRVQERPILLFYVPKSPLESPQT</sequence>
<keyword evidence="3" id="KW-1185">Reference proteome</keyword>
<evidence type="ECO:0000313" key="2">
    <source>
        <dbReference type="EMBL" id="CAA7259327.1"/>
    </source>
</evidence>
<dbReference type="EMBL" id="CACVBS010000024">
    <property type="protein sequence ID" value="CAA7259327.1"/>
    <property type="molecule type" value="Genomic_DNA"/>
</dbReference>